<comment type="subcellular location">
    <subcellularLocation>
        <location evidence="1">Nucleus</location>
        <location evidence="1">Nuclear pore complex</location>
    </subcellularLocation>
</comment>
<dbReference type="EMBL" id="JAGTXO010000004">
    <property type="protein sequence ID" value="KAG8468679.1"/>
    <property type="molecule type" value="Genomic_DNA"/>
</dbReference>
<keyword evidence="3" id="KW-0677">Repeat</keyword>
<feature type="region of interest" description="Disordered" evidence="10">
    <location>
        <begin position="258"/>
        <end position="300"/>
    </location>
</feature>
<dbReference type="InterPro" id="IPR000156">
    <property type="entry name" value="Ran_bind_dom"/>
</dbReference>
<dbReference type="GO" id="GO:0051028">
    <property type="term" value="P:mRNA transport"/>
    <property type="evidence" value="ECO:0007669"/>
    <property type="project" value="UniProtKB-KW"/>
</dbReference>
<feature type="compositionally biased region" description="Pro residues" evidence="10">
    <location>
        <begin position="317"/>
        <end position="328"/>
    </location>
</feature>
<dbReference type="Proteomes" id="UP000751190">
    <property type="component" value="Unassembled WGS sequence"/>
</dbReference>
<keyword evidence="4" id="KW-0509">mRNA transport</keyword>
<dbReference type="InterPro" id="IPR011993">
    <property type="entry name" value="PH-like_dom_sf"/>
</dbReference>
<dbReference type="SUPFAM" id="SSF50729">
    <property type="entry name" value="PH domain-like"/>
    <property type="match status" value="1"/>
</dbReference>
<evidence type="ECO:0000256" key="10">
    <source>
        <dbReference type="SAM" id="MobiDB-lite"/>
    </source>
</evidence>
<feature type="region of interest" description="Disordered" evidence="10">
    <location>
        <begin position="182"/>
        <end position="220"/>
    </location>
</feature>
<keyword evidence="2" id="KW-0813">Transport</keyword>
<dbReference type="PANTHER" id="PTHR23138:SF141">
    <property type="entry name" value="NUCLEAR PORE COMPLEX PROTEIN NUP50"/>
    <property type="match status" value="1"/>
</dbReference>
<dbReference type="PANTHER" id="PTHR23138">
    <property type="entry name" value="RAN BINDING PROTEIN"/>
    <property type="match status" value="1"/>
</dbReference>
<keyword evidence="7" id="KW-0811">Translocation</keyword>
<protein>
    <recommendedName>
        <fullName evidence="11">RanBD1 domain-containing protein</fullName>
    </recommendedName>
</protein>
<keyword evidence="5" id="KW-0653">Protein transport</keyword>
<evidence type="ECO:0000256" key="4">
    <source>
        <dbReference type="ARBA" id="ARBA00022816"/>
    </source>
</evidence>
<keyword evidence="9" id="KW-0539">Nucleus</keyword>
<keyword evidence="8" id="KW-0906">Nuclear pore complex</keyword>
<dbReference type="SMART" id="SM00160">
    <property type="entry name" value="RanBD"/>
    <property type="match status" value="1"/>
</dbReference>
<evidence type="ECO:0000256" key="9">
    <source>
        <dbReference type="ARBA" id="ARBA00023242"/>
    </source>
</evidence>
<feature type="compositionally biased region" description="Basic and acidic residues" evidence="10">
    <location>
        <begin position="265"/>
        <end position="282"/>
    </location>
</feature>
<evidence type="ECO:0000256" key="8">
    <source>
        <dbReference type="ARBA" id="ARBA00023132"/>
    </source>
</evidence>
<dbReference type="OrthoDB" id="185618at2759"/>
<feature type="compositionally biased region" description="Low complexity" evidence="10">
    <location>
        <begin position="283"/>
        <end position="300"/>
    </location>
</feature>
<sequence length="444" mass="43924">MKRAPEKQLTQLSADQEGDSGDEPTGSWQPAPPEVLAQRKIVKAHRPSERAESKPASANPMAAISFAPPAVGAPAAAPAAAGGGGCAWSLSAKQPFSFAIPPLQTSKPQPPPAACACGFFSGSSGCAWSSGGGGFASVASAAPSFSALSKAAAPATAAATTFSALAGAKVFSAALGGSGGGGGARKGGSAAAAEGGAGAGADEDEDADGDDPTADEVPIVAEPKLPIVATVTGEEDEACVHKVRAKVFVLEQLQQAAAAGGDGAGKGEARAHADGEKREGERAGATGAAPDTAAAGAAAASRWVERGVGALHLNVHRPPPSADAPPFVPGAAAHELGPRAGAQKPRPPRLVMRVEHVGRLVLNTPLLPGMPPPSRVSETSIRVNSLGNELGEMSGNGAPPPFQCLLRVKTASEAEALMHALTHAISSAASGVAAAAHRPEERRG</sequence>
<evidence type="ECO:0000256" key="7">
    <source>
        <dbReference type="ARBA" id="ARBA00023010"/>
    </source>
</evidence>
<dbReference type="Gene3D" id="2.30.29.30">
    <property type="entry name" value="Pleckstrin-homology domain (PH domain)/Phosphotyrosine-binding domain (PTB)"/>
    <property type="match status" value="1"/>
</dbReference>
<keyword evidence="6" id="KW-0007">Acetylation</keyword>
<dbReference type="InterPro" id="IPR045255">
    <property type="entry name" value="RanBP1-like"/>
</dbReference>
<evidence type="ECO:0000256" key="2">
    <source>
        <dbReference type="ARBA" id="ARBA00022448"/>
    </source>
</evidence>
<accession>A0A8J5XZ90</accession>
<feature type="region of interest" description="Disordered" evidence="10">
    <location>
        <begin position="314"/>
        <end position="346"/>
    </location>
</feature>
<comment type="caution">
    <text evidence="12">The sequence shown here is derived from an EMBL/GenBank/DDBJ whole genome shotgun (WGS) entry which is preliminary data.</text>
</comment>
<dbReference type="GO" id="GO:0015031">
    <property type="term" value="P:protein transport"/>
    <property type="evidence" value="ECO:0007669"/>
    <property type="project" value="UniProtKB-KW"/>
</dbReference>
<dbReference type="GO" id="GO:0005643">
    <property type="term" value="C:nuclear pore"/>
    <property type="evidence" value="ECO:0007669"/>
    <property type="project" value="UniProtKB-SubCell"/>
</dbReference>
<proteinExistence type="predicted"/>
<feature type="compositionally biased region" description="Acidic residues" evidence="10">
    <location>
        <begin position="201"/>
        <end position="214"/>
    </location>
</feature>
<evidence type="ECO:0000313" key="12">
    <source>
        <dbReference type="EMBL" id="KAG8468679.1"/>
    </source>
</evidence>
<dbReference type="InterPro" id="IPR015007">
    <property type="entry name" value="NUP2/50/61"/>
</dbReference>
<keyword evidence="13" id="KW-1185">Reference proteome</keyword>
<organism evidence="12 13">
    <name type="scientific">Diacronema lutheri</name>
    <name type="common">Unicellular marine alga</name>
    <name type="synonym">Monochrysis lutheri</name>
    <dbReference type="NCBI Taxonomy" id="2081491"/>
    <lineage>
        <taxon>Eukaryota</taxon>
        <taxon>Haptista</taxon>
        <taxon>Haptophyta</taxon>
        <taxon>Pavlovophyceae</taxon>
        <taxon>Pavlovales</taxon>
        <taxon>Pavlovaceae</taxon>
        <taxon>Diacronema</taxon>
    </lineage>
</organism>
<evidence type="ECO:0000256" key="1">
    <source>
        <dbReference type="ARBA" id="ARBA00004567"/>
    </source>
</evidence>
<evidence type="ECO:0000256" key="3">
    <source>
        <dbReference type="ARBA" id="ARBA00022737"/>
    </source>
</evidence>
<gene>
    <name evidence="12" type="ORF">KFE25_013762</name>
</gene>
<feature type="domain" description="RanBD1" evidence="11">
    <location>
        <begin position="215"/>
        <end position="430"/>
    </location>
</feature>
<evidence type="ECO:0000256" key="6">
    <source>
        <dbReference type="ARBA" id="ARBA00022990"/>
    </source>
</evidence>
<reference evidence="12" key="1">
    <citation type="submission" date="2021-05" db="EMBL/GenBank/DDBJ databases">
        <title>The genome of the haptophyte Pavlova lutheri (Diacronema luteri, Pavlovales) - a model for lipid biosynthesis in eukaryotic algae.</title>
        <authorList>
            <person name="Hulatt C.J."/>
            <person name="Posewitz M.C."/>
        </authorList>
    </citation>
    <scope>NUCLEOTIDE SEQUENCE</scope>
    <source>
        <strain evidence="12">NIVA-4/92</strain>
    </source>
</reference>
<name>A0A8J5XZ90_DIALT</name>
<evidence type="ECO:0000259" key="11">
    <source>
        <dbReference type="PROSITE" id="PS50196"/>
    </source>
</evidence>
<dbReference type="AlphaFoldDB" id="A0A8J5XZ90"/>
<evidence type="ECO:0000313" key="13">
    <source>
        <dbReference type="Proteomes" id="UP000751190"/>
    </source>
</evidence>
<evidence type="ECO:0000256" key="5">
    <source>
        <dbReference type="ARBA" id="ARBA00022927"/>
    </source>
</evidence>
<feature type="region of interest" description="Disordered" evidence="10">
    <location>
        <begin position="1"/>
        <end position="60"/>
    </location>
</feature>
<dbReference type="Pfam" id="PF08911">
    <property type="entry name" value="NUP50"/>
    <property type="match status" value="1"/>
</dbReference>
<dbReference type="OMA" id="WHEAGIG"/>
<dbReference type="PROSITE" id="PS50196">
    <property type="entry name" value="RANBD1"/>
    <property type="match status" value="1"/>
</dbReference>